<gene>
    <name evidence="1" type="ORF">J2S18_000583</name>
</gene>
<dbReference type="EMBL" id="JAUSUF010000001">
    <property type="protein sequence ID" value="MDQ0148666.1"/>
    <property type="molecule type" value="Genomic_DNA"/>
</dbReference>
<comment type="caution">
    <text evidence="1">The sequence shown here is derived from an EMBL/GenBank/DDBJ whole genome shotgun (WGS) entry which is preliminary data.</text>
</comment>
<sequence>MKIFPKVIIINIKIIRQVNRRIISVKIKDFIEIEYIEIGNMNFKSLNLREEHIEEI</sequence>
<organism evidence="1 2">
    <name type="scientific">Eubacterium multiforme</name>
    <dbReference type="NCBI Taxonomy" id="83339"/>
    <lineage>
        <taxon>Bacteria</taxon>
        <taxon>Bacillati</taxon>
        <taxon>Bacillota</taxon>
        <taxon>Clostridia</taxon>
        <taxon>Eubacteriales</taxon>
        <taxon>Eubacteriaceae</taxon>
        <taxon>Eubacterium</taxon>
    </lineage>
</organism>
<evidence type="ECO:0000313" key="1">
    <source>
        <dbReference type="EMBL" id="MDQ0148666.1"/>
    </source>
</evidence>
<name>A0ABT9UR52_9FIRM</name>
<dbReference type="Proteomes" id="UP001228504">
    <property type="component" value="Unassembled WGS sequence"/>
</dbReference>
<evidence type="ECO:0000313" key="2">
    <source>
        <dbReference type="Proteomes" id="UP001228504"/>
    </source>
</evidence>
<proteinExistence type="predicted"/>
<keyword evidence="2" id="KW-1185">Reference proteome</keyword>
<protein>
    <submittedName>
        <fullName evidence="1">Uncharacterized protein</fullName>
    </submittedName>
</protein>
<reference evidence="1 2" key="1">
    <citation type="submission" date="2023-07" db="EMBL/GenBank/DDBJ databases">
        <title>Genomic Encyclopedia of Type Strains, Phase IV (KMG-IV): sequencing the most valuable type-strain genomes for metagenomic binning, comparative biology and taxonomic classification.</title>
        <authorList>
            <person name="Goeker M."/>
        </authorList>
    </citation>
    <scope>NUCLEOTIDE SEQUENCE [LARGE SCALE GENOMIC DNA]</scope>
    <source>
        <strain evidence="1 2">DSM 20694</strain>
    </source>
</reference>
<accession>A0ABT9UR52</accession>